<dbReference type="Proteomes" id="UP000324974">
    <property type="component" value="Chromosome"/>
</dbReference>
<feature type="compositionally biased region" description="Basic residues" evidence="1">
    <location>
        <begin position="69"/>
        <end position="80"/>
    </location>
</feature>
<dbReference type="AlphaFoldDB" id="A0A5C1AK72"/>
<feature type="region of interest" description="Disordered" evidence="1">
    <location>
        <begin position="69"/>
        <end position="91"/>
    </location>
</feature>
<dbReference type="OrthoDB" id="303236at2"/>
<dbReference type="KEGG" id="lrs:PX52LOC_05635"/>
<organism evidence="2 3">
    <name type="scientific">Limnoglobus roseus</name>
    <dbReference type="NCBI Taxonomy" id="2598579"/>
    <lineage>
        <taxon>Bacteria</taxon>
        <taxon>Pseudomonadati</taxon>
        <taxon>Planctomycetota</taxon>
        <taxon>Planctomycetia</taxon>
        <taxon>Gemmatales</taxon>
        <taxon>Gemmataceae</taxon>
        <taxon>Limnoglobus</taxon>
    </lineage>
</organism>
<evidence type="ECO:0000313" key="2">
    <source>
        <dbReference type="EMBL" id="QEL18603.1"/>
    </source>
</evidence>
<feature type="compositionally biased region" description="Low complexity" evidence="1">
    <location>
        <begin position="81"/>
        <end position="91"/>
    </location>
</feature>
<feature type="region of interest" description="Disordered" evidence="1">
    <location>
        <begin position="1"/>
        <end position="27"/>
    </location>
</feature>
<proteinExistence type="predicted"/>
<feature type="compositionally biased region" description="Low complexity" evidence="1">
    <location>
        <begin position="11"/>
        <end position="22"/>
    </location>
</feature>
<evidence type="ECO:0000256" key="1">
    <source>
        <dbReference type="SAM" id="MobiDB-lite"/>
    </source>
</evidence>
<gene>
    <name evidence="2" type="ORF">PX52LOC_05635</name>
</gene>
<dbReference type="RefSeq" id="WP_149113091.1">
    <property type="nucleotide sequence ID" value="NZ_CP042425.1"/>
</dbReference>
<evidence type="ECO:0000313" key="3">
    <source>
        <dbReference type="Proteomes" id="UP000324974"/>
    </source>
</evidence>
<reference evidence="3" key="1">
    <citation type="submission" date="2019-08" db="EMBL/GenBank/DDBJ databases">
        <title>Limnoglobus roseus gen. nov., sp. nov., a novel freshwater planctomycete with a giant genome from the family Gemmataceae.</title>
        <authorList>
            <person name="Kulichevskaya I.S."/>
            <person name="Naumoff D.G."/>
            <person name="Miroshnikov K."/>
            <person name="Ivanova A."/>
            <person name="Philippov D.A."/>
            <person name="Hakobyan A."/>
            <person name="Rijpstra I.C."/>
            <person name="Sinninghe Damste J.S."/>
            <person name="Liesack W."/>
            <person name="Dedysh S.N."/>
        </authorList>
    </citation>
    <scope>NUCLEOTIDE SEQUENCE [LARGE SCALE GENOMIC DNA]</scope>
    <source>
        <strain evidence="3">PX52</strain>
    </source>
</reference>
<name>A0A5C1AK72_9BACT</name>
<dbReference type="EMBL" id="CP042425">
    <property type="protein sequence ID" value="QEL18603.1"/>
    <property type="molecule type" value="Genomic_DNA"/>
</dbReference>
<accession>A0A5C1AK72</accession>
<sequence>MAKKKAVDSSAEATAQEAEATTGKLTQREAVEKALAAGMDTPAEGVPYVKGQFNITLSNQAFSTIKSKIKNGGKPAKRTPRAATAPAAARSTAVSAPAGGLSLHIDAIKTLVETLGVNEVVSIARLFAK</sequence>
<protein>
    <submittedName>
        <fullName evidence="2">Uncharacterized protein</fullName>
    </submittedName>
</protein>
<keyword evidence="3" id="KW-1185">Reference proteome</keyword>